<accession>A0ABQ7PSF7</accession>
<feature type="domain" description="Nucleolar protein 11 C-terminal" evidence="8">
    <location>
        <begin position="365"/>
        <end position="575"/>
    </location>
</feature>
<evidence type="ECO:0000256" key="2">
    <source>
        <dbReference type="ARBA" id="ARBA00022552"/>
    </source>
</evidence>
<dbReference type="PANTHER" id="PTHR15633">
    <property type="entry name" value="NUCLEOLAR PROTEIN 11"/>
    <property type="match status" value="1"/>
</dbReference>
<dbReference type="PANTHER" id="PTHR15633:SF2">
    <property type="entry name" value="NUCLEOLAR PROTEIN 11"/>
    <property type="match status" value="1"/>
</dbReference>
<evidence type="ECO:0000313" key="9">
    <source>
        <dbReference type="EMBL" id="KAG7295912.1"/>
    </source>
</evidence>
<evidence type="ECO:0000256" key="5">
    <source>
        <dbReference type="ARBA" id="ARBA00023163"/>
    </source>
</evidence>
<dbReference type="Pfam" id="PF20998">
    <property type="entry name" value="Nol11_C"/>
    <property type="match status" value="1"/>
</dbReference>
<comment type="caution">
    <text evidence="9">The sequence shown here is derived from an EMBL/GenBank/DDBJ whole genome shotgun (WGS) entry which is preliminary data.</text>
</comment>
<evidence type="ECO:0000256" key="1">
    <source>
        <dbReference type="ARBA" id="ARBA00004604"/>
    </source>
</evidence>
<evidence type="ECO:0000259" key="8">
    <source>
        <dbReference type="Pfam" id="PF20998"/>
    </source>
</evidence>
<dbReference type="InterPro" id="IPR012584">
    <property type="entry name" value="NOL11_N"/>
</dbReference>
<evidence type="ECO:0000259" key="7">
    <source>
        <dbReference type="Pfam" id="PF08168"/>
    </source>
</evidence>
<proteinExistence type="predicted"/>
<keyword evidence="2" id="KW-0698">rRNA processing</keyword>
<keyword evidence="3" id="KW-0805">Transcription regulation</keyword>
<dbReference type="Pfam" id="PF08168">
    <property type="entry name" value="NOL11_N"/>
    <property type="match status" value="1"/>
</dbReference>
<keyword evidence="6" id="KW-0539">Nucleus</keyword>
<dbReference type="InterPro" id="IPR048897">
    <property type="entry name" value="Nol11_C"/>
</dbReference>
<comment type="subcellular location">
    <subcellularLocation>
        <location evidence="1">Nucleus</location>
        <location evidence="1">Nucleolus</location>
    </subcellularLocation>
</comment>
<keyword evidence="10" id="KW-1185">Reference proteome</keyword>
<keyword evidence="4" id="KW-0010">Activator</keyword>
<keyword evidence="5" id="KW-0804">Transcription</keyword>
<gene>
    <name evidence="9" type="ORF">JYU34_021002</name>
</gene>
<evidence type="ECO:0000256" key="4">
    <source>
        <dbReference type="ARBA" id="ARBA00023159"/>
    </source>
</evidence>
<evidence type="ECO:0000256" key="6">
    <source>
        <dbReference type="ARBA" id="ARBA00023242"/>
    </source>
</evidence>
<evidence type="ECO:0008006" key="11">
    <source>
        <dbReference type="Google" id="ProtNLM"/>
    </source>
</evidence>
<dbReference type="EMBL" id="JAHIBW010000029">
    <property type="protein sequence ID" value="KAG7295912.1"/>
    <property type="molecule type" value="Genomic_DNA"/>
</dbReference>
<dbReference type="Proteomes" id="UP000823941">
    <property type="component" value="Chromosome 29"/>
</dbReference>
<dbReference type="SUPFAM" id="SSF82171">
    <property type="entry name" value="DPP6 N-terminal domain-like"/>
    <property type="match status" value="1"/>
</dbReference>
<evidence type="ECO:0000313" key="10">
    <source>
        <dbReference type="Proteomes" id="UP000823941"/>
    </source>
</evidence>
<evidence type="ECO:0000256" key="3">
    <source>
        <dbReference type="ARBA" id="ARBA00023015"/>
    </source>
</evidence>
<organism evidence="9 10">
    <name type="scientific">Plutella xylostella</name>
    <name type="common">Diamondback moth</name>
    <name type="synonym">Plutella maculipennis</name>
    <dbReference type="NCBI Taxonomy" id="51655"/>
    <lineage>
        <taxon>Eukaryota</taxon>
        <taxon>Metazoa</taxon>
        <taxon>Ecdysozoa</taxon>
        <taxon>Arthropoda</taxon>
        <taxon>Hexapoda</taxon>
        <taxon>Insecta</taxon>
        <taxon>Pterygota</taxon>
        <taxon>Neoptera</taxon>
        <taxon>Endopterygota</taxon>
        <taxon>Lepidoptera</taxon>
        <taxon>Glossata</taxon>
        <taxon>Ditrysia</taxon>
        <taxon>Yponomeutoidea</taxon>
        <taxon>Plutellidae</taxon>
        <taxon>Plutella</taxon>
    </lineage>
</organism>
<name>A0ABQ7PSF7_PLUXY</name>
<feature type="domain" description="Nucleolar protein 11 N-terminal" evidence="7">
    <location>
        <begin position="1"/>
        <end position="323"/>
    </location>
</feature>
<reference evidence="9 10" key="1">
    <citation type="submission" date="2021-06" db="EMBL/GenBank/DDBJ databases">
        <title>A haploid diamondback moth (Plutella xylostella L.) genome assembly resolves 31 chromosomes and identifies a diamide resistance mutation.</title>
        <authorList>
            <person name="Ward C.M."/>
            <person name="Perry K.D."/>
            <person name="Baker G."/>
            <person name="Powis K."/>
            <person name="Heckel D.G."/>
            <person name="Baxter S.W."/>
        </authorList>
    </citation>
    <scope>NUCLEOTIDE SEQUENCE [LARGE SCALE GENOMIC DNA]</scope>
    <source>
        <strain evidence="9 10">LV</strain>
        <tissue evidence="9">Single pupa</tissue>
    </source>
</reference>
<protein>
    <recommendedName>
        <fullName evidence="11">Nucleolar protein 11</fullName>
    </recommendedName>
</protein>
<sequence>MAKLHSYYVLCPLIDQKSFLGVSSDKDAENVIVTLGRNVVNKHRLSDQKQIGGWTSKDHITSAVIFDHELDSYVGVFNNNTIKTWANDTENLEKVKKYKFSVNILKLLPRKEQPSLVVFTNGNCTSLSYGLENRKTFEGKAIIKNLENIVEAAYYSVDNTDHICFITQNNKDKYEIVFCPLRNELGDLEKAKLSRVKVERPEHDVYVVGKLISADDHPVVYILWSDSKMMVYHLVKNTWKTIGNVPWISTLTSLSLAWMGDKHLILFGSNTNQEGGIIVAYNTSLGVGSCRYPMKMYSQGAKLYCFNGRIILESSNHIGMLPYVVETSRSLSSLLGSHEVILDDRIQIADWGKEKKQSYNFTDDVKSLVELGLTERAICSQVIPNLIDSKNNKKISKIIAQIKDIPESILVSLLSYIIKSAKAGEVDVTDKTGFHVFCTKAETQLSLLNNLFEIPFSDALLIPYLRNGLTLNDAMFLMTYISYLLVDSEKTFGPEYENKLIDWCTLIMDAFYQQYLMTKDEKLTHVLENMRSIVVDLLDQIAVIDNTLPMLNKLLTGKNIEEVEETLPYAIELMQI</sequence>
<dbReference type="InterPro" id="IPR042859">
    <property type="entry name" value="NOL11"/>
</dbReference>